<dbReference type="Proteomes" id="UP000277094">
    <property type="component" value="Unassembled WGS sequence"/>
</dbReference>
<dbReference type="RefSeq" id="WP_123234671.1">
    <property type="nucleotide sequence ID" value="NZ_RJSG01000002.1"/>
</dbReference>
<reference evidence="4 5" key="1">
    <citation type="submission" date="2018-11" db="EMBL/GenBank/DDBJ databases">
        <authorList>
            <person name="Li F."/>
        </authorList>
    </citation>
    <scope>NUCLEOTIDE SEQUENCE [LARGE SCALE GENOMIC DNA]</scope>
    <source>
        <strain evidence="4 5">KIS18-7</strain>
    </source>
</reference>
<dbReference type="GO" id="GO:0005576">
    <property type="term" value="C:extracellular region"/>
    <property type="evidence" value="ECO:0007669"/>
    <property type="project" value="TreeGrafter"/>
</dbReference>
<evidence type="ECO:0000313" key="5">
    <source>
        <dbReference type="Proteomes" id="UP000277094"/>
    </source>
</evidence>
<evidence type="ECO:0000259" key="3">
    <source>
        <dbReference type="Pfam" id="PF11887"/>
    </source>
</evidence>
<dbReference type="OrthoDB" id="4741753at2"/>
<evidence type="ECO:0000313" key="4">
    <source>
        <dbReference type="EMBL" id="RNL80169.1"/>
    </source>
</evidence>
<dbReference type="InterPro" id="IPR003399">
    <property type="entry name" value="Mce/MlaD"/>
</dbReference>
<dbReference type="PANTHER" id="PTHR33371">
    <property type="entry name" value="INTERMEMBRANE PHOSPHOLIPID TRANSPORT SYSTEM BINDING PROTEIN MLAD-RELATED"/>
    <property type="match status" value="1"/>
</dbReference>
<keyword evidence="5" id="KW-1185">Reference proteome</keyword>
<protein>
    <submittedName>
        <fullName evidence="4">MCE family protein</fullName>
    </submittedName>
</protein>
<dbReference type="InterPro" id="IPR024516">
    <property type="entry name" value="Mce_C"/>
</dbReference>
<dbReference type="PANTHER" id="PTHR33371:SF16">
    <property type="entry name" value="MCE-FAMILY PROTEIN MCE3F"/>
    <property type="match status" value="1"/>
</dbReference>
<proteinExistence type="predicted"/>
<dbReference type="EMBL" id="RJSG01000002">
    <property type="protein sequence ID" value="RNL80169.1"/>
    <property type="molecule type" value="Genomic_DNA"/>
</dbReference>
<name>A0A3N0DX35_9ACTN</name>
<feature type="domain" description="Mammalian cell entry C-terminal" evidence="3">
    <location>
        <begin position="123"/>
        <end position="310"/>
    </location>
</feature>
<feature type="domain" description="Mce/MlaD" evidence="2">
    <location>
        <begin position="39"/>
        <end position="115"/>
    </location>
</feature>
<accession>A0A3N0DX35</accession>
<evidence type="ECO:0000256" key="1">
    <source>
        <dbReference type="SAM" id="MobiDB-lite"/>
    </source>
</evidence>
<dbReference type="Pfam" id="PF11887">
    <property type="entry name" value="Mce4_CUP1"/>
    <property type="match status" value="1"/>
</dbReference>
<organism evidence="4 5">
    <name type="scientific">Nocardioides marmorisolisilvae</name>
    <dbReference type="NCBI Taxonomy" id="1542737"/>
    <lineage>
        <taxon>Bacteria</taxon>
        <taxon>Bacillati</taxon>
        <taxon>Actinomycetota</taxon>
        <taxon>Actinomycetes</taxon>
        <taxon>Propionibacteriales</taxon>
        <taxon>Nocardioidaceae</taxon>
        <taxon>Nocardioides</taxon>
    </lineage>
</organism>
<dbReference type="NCBIfam" id="TIGR00996">
    <property type="entry name" value="Mtu_fam_mce"/>
    <property type="match status" value="1"/>
</dbReference>
<gene>
    <name evidence="4" type="ORF">EFL95_14805</name>
</gene>
<feature type="region of interest" description="Disordered" evidence="1">
    <location>
        <begin position="332"/>
        <end position="408"/>
    </location>
</feature>
<sequence length="408" mass="42904">MISRRIRIQLVAFVLLAVIGIVYAGAKYAGMASLVQQTTYTVHLDLADTGGIFTNAEVTYRGVGIGRVGKLKPTEQGADVELVIRKSAPHIPSDGLKAEVKNLSVIGELYVDLTPTASGSPYLRNGSVIPASATRTPIAPARLLAGLNNLLQSVPPEQTTTVLDELSAAFANGGGDLGRLLDSSSELLTSARASLEQTQALIDASEVVLRTQNASADNVLAFSTSLKLLSQRLKAADPSLNRLIGNAPLLTTEVSDLLRESGTGFSHLIADLLTTSRLVDPRGDGLRELLVTYPVLSRAAYSAVPGDGTAHFGLVLNAFDPQPCTRGYQTTAHRAGSSTAGGPVNKEATCAEPQGSPIDVRGTQNVPREPIPDAVPYPSSSSEGTTEVPGWGWQPRWVTGPDQILSGH</sequence>
<evidence type="ECO:0000259" key="2">
    <source>
        <dbReference type="Pfam" id="PF02470"/>
    </source>
</evidence>
<comment type="caution">
    <text evidence="4">The sequence shown here is derived from an EMBL/GenBank/DDBJ whole genome shotgun (WGS) entry which is preliminary data.</text>
</comment>
<dbReference type="AlphaFoldDB" id="A0A3N0DX35"/>
<dbReference type="Pfam" id="PF02470">
    <property type="entry name" value="MlaD"/>
    <property type="match status" value="1"/>
</dbReference>
<dbReference type="InterPro" id="IPR005693">
    <property type="entry name" value="Mce"/>
</dbReference>
<dbReference type="InterPro" id="IPR052336">
    <property type="entry name" value="MlaD_Phospholipid_Transporter"/>
</dbReference>